<feature type="transmembrane region" description="Helical" evidence="2">
    <location>
        <begin position="6"/>
        <end position="24"/>
    </location>
</feature>
<reference evidence="3" key="1">
    <citation type="submission" date="2022-11" db="EMBL/GenBank/DDBJ databases">
        <authorList>
            <person name="Morgan W.R."/>
            <person name="Tartar A."/>
        </authorList>
    </citation>
    <scope>NUCLEOTIDE SEQUENCE</scope>
    <source>
        <strain evidence="3">ARSEF 373</strain>
    </source>
</reference>
<organism evidence="3 4">
    <name type="scientific">Lagenidium giganteum</name>
    <dbReference type="NCBI Taxonomy" id="4803"/>
    <lineage>
        <taxon>Eukaryota</taxon>
        <taxon>Sar</taxon>
        <taxon>Stramenopiles</taxon>
        <taxon>Oomycota</taxon>
        <taxon>Peronosporomycetes</taxon>
        <taxon>Pythiales</taxon>
        <taxon>Pythiaceae</taxon>
    </lineage>
</organism>
<feature type="region of interest" description="Disordered" evidence="1">
    <location>
        <begin position="346"/>
        <end position="365"/>
    </location>
</feature>
<keyword evidence="2" id="KW-0812">Transmembrane</keyword>
<comment type="caution">
    <text evidence="3">The sequence shown here is derived from an EMBL/GenBank/DDBJ whole genome shotgun (WGS) entry which is preliminary data.</text>
</comment>
<dbReference type="AlphaFoldDB" id="A0AAV2ZEA7"/>
<evidence type="ECO:0000313" key="3">
    <source>
        <dbReference type="EMBL" id="DBA03468.1"/>
    </source>
</evidence>
<evidence type="ECO:0000256" key="2">
    <source>
        <dbReference type="SAM" id="Phobius"/>
    </source>
</evidence>
<evidence type="ECO:0000313" key="4">
    <source>
        <dbReference type="Proteomes" id="UP001146120"/>
    </source>
</evidence>
<feature type="transmembrane region" description="Helical" evidence="2">
    <location>
        <begin position="62"/>
        <end position="80"/>
    </location>
</feature>
<dbReference type="Proteomes" id="UP001146120">
    <property type="component" value="Unassembled WGS sequence"/>
</dbReference>
<gene>
    <name evidence="3" type="ORF">N0F65_002876</name>
</gene>
<accession>A0AAV2ZEA7</accession>
<dbReference type="EMBL" id="DAKRPA010000019">
    <property type="protein sequence ID" value="DBA03468.1"/>
    <property type="molecule type" value="Genomic_DNA"/>
</dbReference>
<name>A0AAV2ZEA7_9STRA</name>
<keyword evidence="2" id="KW-0472">Membrane</keyword>
<proteinExistence type="predicted"/>
<evidence type="ECO:0000256" key="1">
    <source>
        <dbReference type="SAM" id="MobiDB-lite"/>
    </source>
</evidence>
<sequence length="365" mass="40340">MTASPRAHALGLLVAGVALIDVGAQYQRRYQAGKRTSHLVLSCSLLAVGQVAEFVAVSLLPLTLSAVAVSGMAAIVQCTARARDPVAQLQKQWWLLLTVFTGFLIIAASVDGSDRMTPDEMKQQLSSKSALLFLLLNVIVMLGLLFWISETNYAFQVEPQPTDPTGYTCRAQFHVRQLFRQTLLSPFAIQEMNIRSKTFGVLAGLAGATALLFEKCAGEMVRYAVRSPPSVTSNAITMVALAMAVWSIFAAFQAKWVSIGLNETLTPSIVYKPYLFMLSLCPHRWLPVMATYSLAPPTISIGSRRPSGSQCLWHQFCLLITTPSAVCFLVKPRWWRICYHQPNQASKTKSSKARRMNPHTDHRHL</sequence>
<feature type="transmembrane region" description="Helical" evidence="2">
    <location>
        <begin position="233"/>
        <end position="252"/>
    </location>
</feature>
<feature type="compositionally biased region" description="Basic residues" evidence="1">
    <location>
        <begin position="349"/>
        <end position="365"/>
    </location>
</feature>
<protein>
    <submittedName>
        <fullName evidence="3">Uncharacterized protein</fullName>
    </submittedName>
</protein>
<keyword evidence="4" id="KW-1185">Reference proteome</keyword>
<reference evidence="3" key="2">
    <citation type="journal article" date="2023" name="Microbiol Resour">
        <title>Decontamination and Annotation of the Draft Genome Sequence of the Oomycete Lagenidium giganteum ARSEF 373.</title>
        <authorList>
            <person name="Morgan W.R."/>
            <person name="Tartar A."/>
        </authorList>
    </citation>
    <scope>NUCLEOTIDE SEQUENCE</scope>
    <source>
        <strain evidence="3">ARSEF 373</strain>
    </source>
</reference>
<feature type="transmembrane region" description="Helical" evidence="2">
    <location>
        <begin position="92"/>
        <end position="110"/>
    </location>
</feature>
<keyword evidence="2" id="KW-1133">Transmembrane helix</keyword>
<feature type="transmembrane region" description="Helical" evidence="2">
    <location>
        <begin position="130"/>
        <end position="148"/>
    </location>
</feature>